<dbReference type="InterPro" id="IPR000182">
    <property type="entry name" value="GNAT_dom"/>
</dbReference>
<dbReference type="Gene3D" id="3.40.630.30">
    <property type="match status" value="1"/>
</dbReference>
<feature type="domain" description="N-acetyltransferase" evidence="1">
    <location>
        <begin position="11"/>
        <end position="171"/>
    </location>
</feature>
<proteinExistence type="predicted"/>
<dbReference type="PANTHER" id="PTHR43792:SF1">
    <property type="entry name" value="N-ACETYLTRANSFERASE DOMAIN-CONTAINING PROTEIN"/>
    <property type="match status" value="1"/>
</dbReference>
<evidence type="ECO:0000313" key="2">
    <source>
        <dbReference type="EMBL" id="RDK85439.1"/>
    </source>
</evidence>
<dbReference type="InterPro" id="IPR016181">
    <property type="entry name" value="Acyl_CoA_acyltransferase"/>
</dbReference>
<name>A0A370QAY2_9FLAO</name>
<accession>A0A370QAY2</accession>
<dbReference type="EMBL" id="QRAO01000003">
    <property type="protein sequence ID" value="RDK85439.1"/>
    <property type="molecule type" value="Genomic_DNA"/>
</dbReference>
<dbReference type="Pfam" id="PF13302">
    <property type="entry name" value="Acetyltransf_3"/>
    <property type="match status" value="1"/>
</dbReference>
<comment type="caution">
    <text evidence="2">The sequence shown here is derived from an EMBL/GenBank/DDBJ whole genome shotgun (WGS) entry which is preliminary data.</text>
</comment>
<dbReference type="PROSITE" id="PS51186">
    <property type="entry name" value="GNAT"/>
    <property type="match status" value="1"/>
</dbReference>
<dbReference type="SUPFAM" id="SSF55729">
    <property type="entry name" value="Acyl-CoA N-acyltransferases (Nat)"/>
    <property type="match status" value="1"/>
</dbReference>
<reference evidence="2 3" key="1">
    <citation type="submission" date="2018-07" db="EMBL/GenBank/DDBJ databases">
        <title>Genomic Encyclopedia of Type Strains, Phase IV (KMG-IV): sequencing the most valuable type-strain genomes for metagenomic binning, comparative biology and taxonomic classification.</title>
        <authorList>
            <person name="Goeker M."/>
        </authorList>
    </citation>
    <scope>NUCLEOTIDE SEQUENCE [LARGE SCALE GENOMIC DNA]</scope>
    <source>
        <strain evidence="2 3">DSM 101478</strain>
    </source>
</reference>
<dbReference type="Proteomes" id="UP000255317">
    <property type="component" value="Unassembled WGS sequence"/>
</dbReference>
<keyword evidence="3" id="KW-1185">Reference proteome</keyword>
<keyword evidence="2" id="KW-0808">Transferase</keyword>
<dbReference type="InterPro" id="IPR051531">
    <property type="entry name" value="N-acetyltransferase"/>
</dbReference>
<dbReference type="AlphaFoldDB" id="A0A370QAY2"/>
<dbReference type="RefSeq" id="WP_245946268.1">
    <property type="nucleotide sequence ID" value="NZ_QRAO01000003.1"/>
</dbReference>
<evidence type="ECO:0000259" key="1">
    <source>
        <dbReference type="PROSITE" id="PS51186"/>
    </source>
</evidence>
<evidence type="ECO:0000313" key="3">
    <source>
        <dbReference type="Proteomes" id="UP000255317"/>
    </source>
</evidence>
<dbReference type="GO" id="GO:0016747">
    <property type="term" value="F:acyltransferase activity, transferring groups other than amino-acyl groups"/>
    <property type="evidence" value="ECO:0007669"/>
    <property type="project" value="InterPro"/>
</dbReference>
<sequence length="172" mass="19469">MNIQPLKTERLVLRKIEVTDAPFFFELFNSEGWLRYIGNRNIQTVADAEKQITKKYIPSYTTNGYGSYLVIEKATQLPIGTCGIYKRDNLEYPDIGFAFLPDFTGKGFGFEAAFKVLHHSKTVLKIDTIYAFTVKENTASIGLLKKLGLQCIDTYVFPGETEKLLLFSTSKA</sequence>
<organism evidence="2 3">
    <name type="scientific">Marinirhabdus gelatinilytica</name>
    <dbReference type="NCBI Taxonomy" id="1703343"/>
    <lineage>
        <taxon>Bacteria</taxon>
        <taxon>Pseudomonadati</taxon>
        <taxon>Bacteroidota</taxon>
        <taxon>Flavobacteriia</taxon>
        <taxon>Flavobacteriales</taxon>
        <taxon>Flavobacteriaceae</taxon>
    </lineage>
</organism>
<protein>
    <submittedName>
        <fullName evidence="2">RimJ/RimL family protein N-acetyltransferase</fullName>
    </submittedName>
</protein>
<dbReference type="PANTHER" id="PTHR43792">
    <property type="entry name" value="GNAT FAMILY, PUTATIVE (AFU_ORTHOLOGUE AFUA_3G00765)-RELATED-RELATED"/>
    <property type="match status" value="1"/>
</dbReference>
<gene>
    <name evidence="2" type="ORF">C8D94_103264</name>
</gene>